<evidence type="ECO:0000313" key="3">
    <source>
        <dbReference type="Proteomes" id="UP001212152"/>
    </source>
</evidence>
<feature type="compositionally biased region" description="Low complexity" evidence="1">
    <location>
        <begin position="54"/>
        <end position="74"/>
    </location>
</feature>
<keyword evidence="3" id="KW-1185">Reference proteome</keyword>
<dbReference type="EMBL" id="JADGJQ010000011">
    <property type="protein sequence ID" value="KAJ3181809.1"/>
    <property type="molecule type" value="Genomic_DNA"/>
</dbReference>
<feature type="compositionally biased region" description="Low complexity" evidence="1">
    <location>
        <begin position="221"/>
        <end position="235"/>
    </location>
</feature>
<feature type="compositionally biased region" description="Low complexity" evidence="1">
    <location>
        <begin position="193"/>
        <end position="212"/>
    </location>
</feature>
<dbReference type="GO" id="GO:0003714">
    <property type="term" value="F:transcription corepressor activity"/>
    <property type="evidence" value="ECO:0007669"/>
    <property type="project" value="InterPro"/>
</dbReference>
<feature type="compositionally biased region" description="Basic and acidic residues" evidence="1">
    <location>
        <begin position="897"/>
        <end position="916"/>
    </location>
</feature>
<evidence type="ECO:0000256" key="1">
    <source>
        <dbReference type="SAM" id="MobiDB-lite"/>
    </source>
</evidence>
<feature type="compositionally biased region" description="Polar residues" evidence="1">
    <location>
        <begin position="790"/>
        <end position="800"/>
    </location>
</feature>
<dbReference type="GO" id="GO:0008654">
    <property type="term" value="P:phospholipid biosynthetic process"/>
    <property type="evidence" value="ECO:0007669"/>
    <property type="project" value="TreeGrafter"/>
</dbReference>
<feature type="compositionally biased region" description="Low complexity" evidence="1">
    <location>
        <begin position="396"/>
        <end position="412"/>
    </location>
</feature>
<name>A0AAD5TNA9_9FUNG</name>
<dbReference type="GO" id="GO:0006357">
    <property type="term" value="P:regulation of transcription by RNA polymerase II"/>
    <property type="evidence" value="ECO:0007669"/>
    <property type="project" value="TreeGrafter"/>
</dbReference>
<feature type="compositionally biased region" description="Gly residues" evidence="1">
    <location>
        <begin position="38"/>
        <end position="53"/>
    </location>
</feature>
<feature type="region of interest" description="Disordered" evidence="1">
    <location>
        <begin position="167"/>
        <end position="235"/>
    </location>
</feature>
<dbReference type="AlphaFoldDB" id="A0AAD5TNA9"/>
<feature type="compositionally biased region" description="Low complexity" evidence="1">
    <location>
        <begin position="85"/>
        <end position="94"/>
    </location>
</feature>
<organism evidence="2 3">
    <name type="scientific">Geranomyces variabilis</name>
    <dbReference type="NCBI Taxonomy" id="109894"/>
    <lineage>
        <taxon>Eukaryota</taxon>
        <taxon>Fungi</taxon>
        <taxon>Fungi incertae sedis</taxon>
        <taxon>Chytridiomycota</taxon>
        <taxon>Chytridiomycota incertae sedis</taxon>
        <taxon>Chytridiomycetes</taxon>
        <taxon>Spizellomycetales</taxon>
        <taxon>Powellomycetaceae</taxon>
        <taxon>Geranomyces</taxon>
    </lineage>
</organism>
<dbReference type="GO" id="GO:0030968">
    <property type="term" value="P:endoplasmic reticulum unfolded protein response"/>
    <property type="evidence" value="ECO:0007669"/>
    <property type="project" value="TreeGrafter"/>
</dbReference>
<dbReference type="PANTHER" id="PTHR38406">
    <property type="entry name" value="TRANSCRIPTIONAL REPRESSOR OPI1"/>
    <property type="match status" value="1"/>
</dbReference>
<feature type="compositionally biased region" description="Low complexity" evidence="1">
    <location>
        <begin position="711"/>
        <end position="733"/>
    </location>
</feature>
<protein>
    <submittedName>
        <fullName evidence="2">Uncharacterized protein</fullName>
    </submittedName>
</protein>
<feature type="compositionally biased region" description="Basic residues" evidence="1">
    <location>
        <begin position="847"/>
        <end position="872"/>
    </location>
</feature>
<feature type="compositionally biased region" description="Polar residues" evidence="1">
    <location>
        <begin position="809"/>
        <end position="821"/>
    </location>
</feature>
<feature type="compositionally biased region" description="Polar residues" evidence="1">
    <location>
        <begin position="140"/>
        <end position="155"/>
    </location>
</feature>
<proteinExistence type="predicted"/>
<feature type="compositionally biased region" description="Basic residues" evidence="1">
    <location>
        <begin position="181"/>
        <end position="192"/>
    </location>
</feature>
<feature type="region of interest" description="Disordered" evidence="1">
    <location>
        <begin position="764"/>
        <end position="916"/>
    </location>
</feature>
<dbReference type="GO" id="GO:0005634">
    <property type="term" value="C:nucleus"/>
    <property type="evidence" value="ECO:0007669"/>
    <property type="project" value="TreeGrafter"/>
</dbReference>
<accession>A0AAD5TNA9</accession>
<feature type="compositionally biased region" description="Low complexity" evidence="1">
    <location>
        <begin position="122"/>
        <end position="134"/>
    </location>
</feature>
<gene>
    <name evidence="2" type="ORF">HDU87_000828</name>
</gene>
<feature type="compositionally biased region" description="Polar residues" evidence="1">
    <location>
        <begin position="836"/>
        <end position="845"/>
    </location>
</feature>
<feature type="region of interest" description="Disordered" evidence="1">
    <location>
        <begin position="705"/>
        <end position="748"/>
    </location>
</feature>
<dbReference type="GO" id="GO:0005783">
    <property type="term" value="C:endoplasmic reticulum"/>
    <property type="evidence" value="ECO:0007669"/>
    <property type="project" value="TreeGrafter"/>
</dbReference>
<feature type="region of interest" description="Disordered" evidence="1">
    <location>
        <begin position="367"/>
        <end position="482"/>
    </location>
</feature>
<evidence type="ECO:0000313" key="2">
    <source>
        <dbReference type="EMBL" id="KAJ3181809.1"/>
    </source>
</evidence>
<dbReference type="Pfam" id="PF08618">
    <property type="entry name" value="Opi1"/>
    <property type="match status" value="1"/>
</dbReference>
<dbReference type="InterPro" id="IPR013927">
    <property type="entry name" value="TF_Opi1_Ccg-8"/>
</dbReference>
<dbReference type="PANTHER" id="PTHR38406:SF1">
    <property type="entry name" value="TRANSCRIPTIONAL REPRESSOR OPI1"/>
    <property type="match status" value="1"/>
</dbReference>
<sequence length="916" mass="95809">MVSSERDTQHSDAHSRDNGYAMQGTRMGSEFVSDSGLINGGGGGGGGGGGNAGAGTADTTTSPTTGGGAAVAATPTKFHKPNPNPLHLPNDILHSTLLPPAHSQHQHSSALPHASAGGGLHSAYSSQTASTQSSPVLAPSTPTQPSHPVFSIGTTPIHTSYSHALQHQLHEQAQHEQQQQQHHHQQQQHNSHHQQQQQHYSASNGYSSSSNAMNGVSEVHSNVSTPTSTPRSSMSINDLCNSTDVVAGLNGHEPPFEYPTDPDVQMAAEALGGLRNGGMQRRPSRQSSQEHFMQRVQNIPLVNKSINQISTAYEATKNASRVVKYSAESVETGVKTITKPVFNKLEPALAPLDRFACNQLDKLERSFPSIMGTSPPPPEAHPTLEPPRLEYRSRPRSLSSSSMSSISSLDLLQPPNVPLLDARSPQMNGSLGGGPSSPSAVSIPGPPLTNALGPPSSPGGFRTAEGEGPVTTTAPHIDRKPRSRWNQVVAGVGGSLSGLMLSDETMRGLKYCLQWLQYATNHIDRQVMMLRDYLARAGGNVATYLSNVATGASQPTPPLSPHANDMTVATAGTNIFAIVASIRREVVETLRRVVDVIGRYAAVYLPGDARRSVRGFILALPGRWATLTNGSASSSNAVDGGPQSAEAEAQKVLTLAAESSNMLKGVQSIFTESLDGAERFGRVVGPAPSVTDPFGVASPSAGAIGSGAAGTGSSSASTSRSTTPTPNSIINGATSGGGGAGAPATAGAATPELISGPAAVIAVAAAEPRPKRRRKRSGDLRGGAKGKGSRTASAKISTSGDGLLPSDAMDTSDNEQQSQQPPHDENSMDTDDVVVSSATASPNGYHNSHHHHHHDHHHHSSRQNRHHHHSKSHSNAAGGQLNHYPGLCSDEDECVNDEQHDDAARRSASPDRMDVS</sequence>
<dbReference type="Proteomes" id="UP001212152">
    <property type="component" value="Unassembled WGS sequence"/>
</dbReference>
<feature type="compositionally biased region" description="Basic and acidic residues" evidence="1">
    <location>
        <begin position="1"/>
        <end position="17"/>
    </location>
</feature>
<comment type="caution">
    <text evidence="2">The sequence shown here is derived from an EMBL/GenBank/DDBJ whole genome shotgun (WGS) entry which is preliminary data.</text>
</comment>
<reference evidence="2" key="1">
    <citation type="submission" date="2020-05" db="EMBL/GenBank/DDBJ databases">
        <title>Phylogenomic resolution of chytrid fungi.</title>
        <authorList>
            <person name="Stajich J.E."/>
            <person name="Amses K."/>
            <person name="Simmons R."/>
            <person name="Seto K."/>
            <person name="Myers J."/>
            <person name="Bonds A."/>
            <person name="Quandt C.A."/>
            <person name="Barry K."/>
            <person name="Liu P."/>
            <person name="Grigoriev I."/>
            <person name="Longcore J.E."/>
            <person name="James T.Y."/>
        </authorList>
    </citation>
    <scope>NUCLEOTIDE SEQUENCE</scope>
    <source>
        <strain evidence="2">JEL0379</strain>
    </source>
</reference>
<feature type="region of interest" description="Disordered" evidence="1">
    <location>
        <begin position="1"/>
        <end position="155"/>
    </location>
</feature>